<evidence type="ECO:0000313" key="10">
    <source>
        <dbReference type="Proteomes" id="UP001161247"/>
    </source>
</evidence>
<comment type="cofactor">
    <cofactor evidence="6">
        <name>heme</name>
        <dbReference type="ChEBI" id="CHEBI:30413"/>
    </cofactor>
</comment>
<dbReference type="GO" id="GO:0005506">
    <property type="term" value="F:iron ion binding"/>
    <property type="evidence" value="ECO:0007669"/>
    <property type="project" value="InterPro"/>
</dbReference>
<dbReference type="Pfam" id="PF00067">
    <property type="entry name" value="p450"/>
    <property type="match status" value="1"/>
</dbReference>
<keyword evidence="8" id="KW-1133">Transmembrane helix</keyword>
<dbReference type="PRINTS" id="PR00385">
    <property type="entry name" value="P450"/>
</dbReference>
<sequence length="504" mass="57046">MEVFHNSILIPILFFIPLVYLLRGRKKQKQLRPRPPTPPARPILGHLHLLKNAPFHLSLHKISIKYGPLVSLRFGVRPTLLVSSPSLVEECFSKTNDIVFANRPESVSGKIAGYNNTTIILSPYGDHWRNLLRVTTIHVFSRISLDRFSSLRTEEIRFMIQKVVLPESNNCWKVVNLNSFFRELVLNVITKMVAGKRWPADQTTDSFVPQQVTNLVDYIPILRWIGYDGGLKKAVLKIHKDRDTFIQSLIDEARLSIQEDKKHNVSNSSSGFKTVVQTLLSLQEEEPDYYTDDILKGIVLPLFSAGTHTSAQTLEWAMSYILNHPDVLQKAKNEIDNLNLKPGDLISDKDLAKLPYLRCIINETLRLSPPAPTLIPHYSSEDCTIGGFRILKGTTLIVNAWTIHRNPNVWEEPDKFIPERFEGFDDHGGVINEGSSKFLPFGKGRRACPGAAMAMRLIGLTLASLIQRFDWKRVGTEMVDLEGEAVPTLGKSKPLEALYKPRES</sequence>
<dbReference type="GO" id="GO:0004497">
    <property type="term" value="F:monooxygenase activity"/>
    <property type="evidence" value="ECO:0007669"/>
    <property type="project" value="UniProtKB-KW"/>
</dbReference>
<gene>
    <name evidence="9" type="ORF">OLC1_LOCUS15110</name>
</gene>
<dbReference type="GO" id="GO:0016705">
    <property type="term" value="F:oxidoreductase activity, acting on paired donors, with incorporation or reduction of molecular oxygen"/>
    <property type="evidence" value="ECO:0007669"/>
    <property type="project" value="InterPro"/>
</dbReference>
<keyword evidence="3 7" id="KW-0560">Oxidoreductase</keyword>
<evidence type="ECO:0000256" key="1">
    <source>
        <dbReference type="ARBA" id="ARBA00022617"/>
    </source>
</evidence>
<proteinExistence type="inferred from homology"/>
<dbReference type="InterPro" id="IPR036396">
    <property type="entry name" value="Cyt_P450_sf"/>
</dbReference>
<evidence type="ECO:0000256" key="3">
    <source>
        <dbReference type="ARBA" id="ARBA00023002"/>
    </source>
</evidence>
<evidence type="ECO:0000256" key="4">
    <source>
        <dbReference type="ARBA" id="ARBA00023004"/>
    </source>
</evidence>
<evidence type="ECO:0000256" key="6">
    <source>
        <dbReference type="PIRSR" id="PIRSR602401-1"/>
    </source>
</evidence>
<dbReference type="SUPFAM" id="SSF48264">
    <property type="entry name" value="Cytochrome P450"/>
    <property type="match status" value="1"/>
</dbReference>
<evidence type="ECO:0000256" key="2">
    <source>
        <dbReference type="ARBA" id="ARBA00022723"/>
    </source>
</evidence>
<keyword evidence="5 7" id="KW-0503">Monooxygenase</keyword>
<evidence type="ECO:0000256" key="8">
    <source>
        <dbReference type="SAM" id="Phobius"/>
    </source>
</evidence>
<dbReference type="PANTHER" id="PTHR47947:SF13">
    <property type="entry name" value="CYTOCHROME P450, FAMILY 81, SUBFAMILY K, POLYPEPTIDE 1-RELATED"/>
    <property type="match status" value="1"/>
</dbReference>
<dbReference type="PROSITE" id="PS00086">
    <property type="entry name" value="CYTOCHROME_P450"/>
    <property type="match status" value="1"/>
</dbReference>
<keyword evidence="4 6" id="KW-0408">Iron</keyword>
<dbReference type="Proteomes" id="UP001161247">
    <property type="component" value="Chromosome 5"/>
</dbReference>
<name>A0AAV1DG21_OLDCO</name>
<dbReference type="InterPro" id="IPR001128">
    <property type="entry name" value="Cyt_P450"/>
</dbReference>
<dbReference type="AlphaFoldDB" id="A0AAV1DG21"/>
<evidence type="ECO:0000256" key="5">
    <source>
        <dbReference type="ARBA" id="ARBA00023033"/>
    </source>
</evidence>
<dbReference type="InterPro" id="IPR050651">
    <property type="entry name" value="Plant_Cytochrome_P450_Monoox"/>
</dbReference>
<keyword evidence="10" id="KW-1185">Reference proteome</keyword>
<evidence type="ECO:0000256" key="7">
    <source>
        <dbReference type="RuleBase" id="RU000461"/>
    </source>
</evidence>
<keyword evidence="1 6" id="KW-0349">Heme</keyword>
<feature type="binding site" description="axial binding residue" evidence="6">
    <location>
        <position position="448"/>
    </location>
    <ligand>
        <name>heme</name>
        <dbReference type="ChEBI" id="CHEBI:30413"/>
    </ligand>
    <ligandPart>
        <name>Fe</name>
        <dbReference type="ChEBI" id="CHEBI:18248"/>
    </ligandPart>
</feature>
<dbReference type="InterPro" id="IPR017972">
    <property type="entry name" value="Cyt_P450_CS"/>
</dbReference>
<accession>A0AAV1DG21</accession>
<organism evidence="9 10">
    <name type="scientific">Oldenlandia corymbosa var. corymbosa</name>
    <dbReference type="NCBI Taxonomy" id="529605"/>
    <lineage>
        <taxon>Eukaryota</taxon>
        <taxon>Viridiplantae</taxon>
        <taxon>Streptophyta</taxon>
        <taxon>Embryophyta</taxon>
        <taxon>Tracheophyta</taxon>
        <taxon>Spermatophyta</taxon>
        <taxon>Magnoliopsida</taxon>
        <taxon>eudicotyledons</taxon>
        <taxon>Gunneridae</taxon>
        <taxon>Pentapetalae</taxon>
        <taxon>asterids</taxon>
        <taxon>lamiids</taxon>
        <taxon>Gentianales</taxon>
        <taxon>Rubiaceae</taxon>
        <taxon>Rubioideae</taxon>
        <taxon>Spermacoceae</taxon>
        <taxon>Hedyotis-Oldenlandia complex</taxon>
        <taxon>Oldenlandia</taxon>
    </lineage>
</organism>
<dbReference type="PRINTS" id="PR00463">
    <property type="entry name" value="EP450I"/>
</dbReference>
<reference evidence="9" key="1">
    <citation type="submission" date="2023-03" db="EMBL/GenBank/DDBJ databases">
        <authorList>
            <person name="Julca I."/>
        </authorList>
    </citation>
    <scope>NUCLEOTIDE SEQUENCE</scope>
</reference>
<dbReference type="Gene3D" id="1.10.630.10">
    <property type="entry name" value="Cytochrome P450"/>
    <property type="match status" value="1"/>
</dbReference>
<keyword evidence="8" id="KW-0472">Membrane</keyword>
<dbReference type="PANTHER" id="PTHR47947">
    <property type="entry name" value="CYTOCHROME P450 82C3-RELATED"/>
    <property type="match status" value="1"/>
</dbReference>
<comment type="similarity">
    <text evidence="7">Belongs to the cytochrome P450 family.</text>
</comment>
<dbReference type="InterPro" id="IPR002401">
    <property type="entry name" value="Cyt_P450_E_grp-I"/>
</dbReference>
<protein>
    <submittedName>
        <fullName evidence="9">OLC1v1005846C2</fullName>
    </submittedName>
</protein>
<dbReference type="EMBL" id="OX459122">
    <property type="protein sequence ID" value="CAI9106643.1"/>
    <property type="molecule type" value="Genomic_DNA"/>
</dbReference>
<dbReference type="GO" id="GO:0020037">
    <property type="term" value="F:heme binding"/>
    <property type="evidence" value="ECO:0007669"/>
    <property type="project" value="InterPro"/>
</dbReference>
<keyword evidence="8" id="KW-0812">Transmembrane</keyword>
<keyword evidence="2 6" id="KW-0479">Metal-binding</keyword>
<evidence type="ECO:0000313" key="9">
    <source>
        <dbReference type="EMBL" id="CAI9106643.1"/>
    </source>
</evidence>
<feature type="transmembrane region" description="Helical" evidence="8">
    <location>
        <begin position="6"/>
        <end position="22"/>
    </location>
</feature>